<protein>
    <recommendedName>
        <fullName evidence="11">Leucine-rich repeat-containing N-terminal plant-type domain-containing protein</fullName>
    </recommendedName>
</protein>
<proteinExistence type="predicted"/>
<keyword evidence="3 9" id="KW-0812">Transmembrane</keyword>
<comment type="caution">
    <text evidence="12">The sequence shown here is derived from an EMBL/GenBank/DDBJ whole genome shotgun (WGS) entry which is preliminary data.</text>
</comment>
<dbReference type="PANTHER" id="PTHR46084">
    <property type="entry name" value="PROTEIN MALE DISCOVERER 2"/>
    <property type="match status" value="1"/>
</dbReference>
<evidence type="ECO:0000256" key="4">
    <source>
        <dbReference type="ARBA" id="ARBA00022729"/>
    </source>
</evidence>
<gene>
    <name evidence="12" type="ORF">Taro_030669</name>
</gene>
<keyword evidence="2" id="KW-0433">Leucine-rich repeat</keyword>
<evidence type="ECO:0000256" key="9">
    <source>
        <dbReference type="SAM" id="Phobius"/>
    </source>
</evidence>
<dbReference type="Gene3D" id="3.80.10.10">
    <property type="entry name" value="Ribonuclease Inhibitor"/>
    <property type="match status" value="1"/>
</dbReference>
<dbReference type="InterPro" id="IPR001611">
    <property type="entry name" value="Leu-rich_rpt"/>
</dbReference>
<dbReference type="InterPro" id="IPR032675">
    <property type="entry name" value="LRR_dom_sf"/>
</dbReference>
<comment type="subcellular location">
    <subcellularLocation>
        <location evidence="8">Endomembrane system</location>
        <topology evidence="8">Single-pass membrane protein</topology>
    </subcellularLocation>
    <subcellularLocation>
        <location evidence="1">Membrane</location>
        <topology evidence="1">Single-pass type I membrane protein</topology>
    </subcellularLocation>
</comment>
<evidence type="ECO:0000256" key="10">
    <source>
        <dbReference type="SAM" id="SignalP"/>
    </source>
</evidence>
<evidence type="ECO:0000313" key="13">
    <source>
        <dbReference type="Proteomes" id="UP000652761"/>
    </source>
</evidence>
<dbReference type="GO" id="GO:0012505">
    <property type="term" value="C:endomembrane system"/>
    <property type="evidence" value="ECO:0007669"/>
    <property type="project" value="UniProtKB-SubCell"/>
</dbReference>
<sequence length="209" mass="22857">MRSVGFRLLLFPSVLWGLLFLPSSGSLIDDEGNGVLGCQVSGFLLLFWVYQSFGWLCCIRFCFPLCYALHSGPRFGKHFCEMGPWSLAALALQAIKKAILEDPLSVLSDWNMNDNDIDPCGWSGVVCSTARDRVLTLNLSHASLKGFLAPEIGSLTSLEELIINDNLFFGTIPSQIGMLKNLTLLDLSTNRLVGPIPAEIGGLDSVNKM</sequence>
<evidence type="ECO:0000256" key="1">
    <source>
        <dbReference type="ARBA" id="ARBA00004479"/>
    </source>
</evidence>
<keyword evidence="4 10" id="KW-0732">Signal</keyword>
<dbReference type="EMBL" id="NMUH01002123">
    <property type="protein sequence ID" value="MQL97972.1"/>
    <property type="molecule type" value="Genomic_DNA"/>
</dbReference>
<evidence type="ECO:0000259" key="11">
    <source>
        <dbReference type="Pfam" id="PF08263"/>
    </source>
</evidence>
<dbReference type="Pfam" id="PF08263">
    <property type="entry name" value="LRRNT_2"/>
    <property type="match status" value="1"/>
</dbReference>
<dbReference type="Proteomes" id="UP000652761">
    <property type="component" value="Unassembled WGS sequence"/>
</dbReference>
<keyword evidence="5" id="KW-0677">Repeat</keyword>
<accession>A0A843VGW8</accession>
<dbReference type="InterPro" id="IPR013210">
    <property type="entry name" value="LRR_N_plant-typ"/>
</dbReference>
<dbReference type="FunFam" id="3.80.10.10:FF:000129">
    <property type="entry name" value="Leucine-rich repeat receptor-like kinase"/>
    <property type="match status" value="1"/>
</dbReference>
<dbReference type="PANTHER" id="PTHR46084:SF19">
    <property type="entry name" value="PROTEIN KINASE DOMAIN-CONTAINING PROTEIN"/>
    <property type="match status" value="1"/>
</dbReference>
<feature type="transmembrane region" description="Helical" evidence="9">
    <location>
        <begin position="49"/>
        <end position="69"/>
    </location>
</feature>
<name>A0A843VGW8_COLES</name>
<evidence type="ECO:0000256" key="8">
    <source>
        <dbReference type="ARBA" id="ARBA00037847"/>
    </source>
</evidence>
<dbReference type="AlphaFoldDB" id="A0A843VGW8"/>
<evidence type="ECO:0000256" key="6">
    <source>
        <dbReference type="ARBA" id="ARBA00022989"/>
    </source>
</evidence>
<feature type="signal peptide" evidence="10">
    <location>
        <begin position="1"/>
        <end position="25"/>
    </location>
</feature>
<dbReference type="GO" id="GO:0016020">
    <property type="term" value="C:membrane"/>
    <property type="evidence" value="ECO:0007669"/>
    <property type="project" value="UniProtKB-SubCell"/>
</dbReference>
<reference evidence="12" key="1">
    <citation type="submission" date="2017-07" db="EMBL/GenBank/DDBJ databases">
        <title>Taro Niue Genome Assembly and Annotation.</title>
        <authorList>
            <person name="Atibalentja N."/>
            <person name="Keating K."/>
            <person name="Fields C.J."/>
        </authorList>
    </citation>
    <scope>NUCLEOTIDE SEQUENCE</scope>
    <source>
        <strain evidence="12">Niue_2</strain>
        <tissue evidence="12">Leaf</tissue>
    </source>
</reference>
<organism evidence="12 13">
    <name type="scientific">Colocasia esculenta</name>
    <name type="common">Wild taro</name>
    <name type="synonym">Arum esculentum</name>
    <dbReference type="NCBI Taxonomy" id="4460"/>
    <lineage>
        <taxon>Eukaryota</taxon>
        <taxon>Viridiplantae</taxon>
        <taxon>Streptophyta</taxon>
        <taxon>Embryophyta</taxon>
        <taxon>Tracheophyta</taxon>
        <taxon>Spermatophyta</taxon>
        <taxon>Magnoliopsida</taxon>
        <taxon>Liliopsida</taxon>
        <taxon>Araceae</taxon>
        <taxon>Aroideae</taxon>
        <taxon>Colocasieae</taxon>
        <taxon>Colocasia</taxon>
    </lineage>
</organism>
<evidence type="ECO:0000256" key="7">
    <source>
        <dbReference type="ARBA" id="ARBA00023136"/>
    </source>
</evidence>
<evidence type="ECO:0000256" key="3">
    <source>
        <dbReference type="ARBA" id="ARBA00022692"/>
    </source>
</evidence>
<dbReference type="OrthoDB" id="676979at2759"/>
<feature type="chain" id="PRO_5032465479" description="Leucine-rich repeat-containing N-terminal plant-type domain-containing protein" evidence="10">
    <location>
        <begin position="26"/>
        <end position="209"/>
    </location>
</feature>
<keyword evidence="13" id="KW-1185">Reference proteome</keyword>
<keyword evidence="7 9" id="KW-0472">Membrane</keyword>
<evidence type="ECO:0000256" key="2">
    <source>
        <dbReference type="ARBA" id="ARBA00022614"/>
    </source>
</evidence>
<dbReference type="Pfam" id="PF00560">
    <property type="entry name" value="LRR_1"/>
    <property type="match status" value="1"/>
</dbReference>
<evidence type="ECO:0000313" key="12">
    <source>
        <dbReference type="EMBL" id="MQL97972.1"/>
    </source>
</evidence>
<evidence type="ECO:0000256" key="5">
    <source>
        <dbReference type="ARBA" id="ARBA00022737"/>
    </source>
</evidence>
<dbReference type="SUPFAM" id="SSF52058">
    <property type="entry name" value="L domain-like"/>
    <property type="match status" value="1"/>
</dbReference>
<feature type="domain" description="Leucine-rich repeat-containing N-terminal plant-type" evidence="11">
    <location>
        <begin position="90"/>
        <end position="128"/>
    </location>
</feature>
<keyword evidence="6 9" id="KW-1133">Transmembrane helix</keyword>